<feature type="region of interest" description="Disordered" evidence="4">
    <location>
        <begin position="373"/>
        <end position="430"/>
    </location>
</feature>
<dbReference type="GO" id="GO:0043197">
    <property type="term" value="C:dendritic spine"/>
    <property type="evidence" value="ECO:0007669"/>
    <property type="project" value="TreeGrafter"/>
</dbReference>
<keyword evidence="3" id="KW-0677">Repeat</keyword>
<dbReference type="InterPro" id="IPR011993">
    <property type="entry name" value="PH-like_dom_sf"/>
</dbReference>
<evidence type="ECO:0000313" key="8">
    <source>
        <dbReference type="WBParaSite" id="PTRK_0000988300.2"/>
    </source>
</evidence>
<evidence type="ECO:0000259" key="6">
    <source>
        <dbReference type="PROSITE" id="PS50106"/>
    </source>
</evidence>
<dbReference type="FunFam" id="2.30.42.10:FF:000007">
    <property type="entry name" value="Amyloid beta A4 protein-binding family A member"/>
    <property type="match status" value="1"/>
</dbReference>
<dbReference type="GO" id="GO:0005737">
    <property type="term" value="C:cytoplasm"/>
    <property type="evidence" value="ECO:0007669"/>
    <property type="project" value="TreeGrafter"/>
</dbReference>
<dbReference type="CDD" id="cd01208">
    <property type="entry name" value="PTB_X11"/>
    <property type="match status" value="1"/>
</dbReference>
<dbReference type="Proteomes" id="UP000038045">
    <property type="component" value="Unplaced"/>
</dbReference>
<evidence type="ECO:0000256" key="3">
    <source>
        <dbReference type="ARBA" id="ARBA00022737"/>
    </source>
</evidence>
<evidence type="ECO:0000259" key="5">
    <source>
        <dbReference type="PROSITE" id="PS01179"/>
    </source>
</evidence>
<dbReference type="SUPFAM" id="SSF50729">
    <property type="entry name" value="PH domain-like"/>
    <property type="match status" value="1"/>
</dbReference>
<dbReference type="Gene3D" id="2.30.29.30">
    <property type="entry name" value="Pleckstrin-homology domain (PH domain)/Phosphotyrosine-binding domain (PTB)"/>
    <property type="match status" value="1"/>
</dbReference>
<protein>
    <submittedName>
        <fullName evidence="8">PDZ domain-containing protein</fullName>
    </submittedName>
</protein>
<dbReference type="FunFam" id="2.30.29.30:FF:000207">
    <property type="entry name" value="Protein CBR-LIN-10, isoform a"/>
    <property type="match status" value="1"/>
</dbReference>
<dbReference type="SMART" id="SM00228">
    <property type="entry name" value="PDZ"/>
    <property type="match status" value="2"/>
</dbReference>
<feature type="compositionally biased region" description="Polar residues" evidence="4">
    <location>
        <begin position="600"/>
        <end position="620"/>
    </location>
</feature>
<dbReference type="GO" id="GO:0005886">
    <property type="term" value="C:plasma membrane"/>
    <property type="evidence" value="ECO:0007669"/>
    <property type="project" value="TreeGrafter"/>
</dbReference>
<sequence>MTELRTVNMSTTGSQGYEDIVTDEIHNHERSNEISNVSSDTSPSKLSQISTNSSDNSQVVSQILLSSLQTTSTIIPQPNISDLGPEKFQEVMSTYMQSIMSAAANRFQQDPSAAAAFLAQQSALLQTTNSLTSLSSPSKISTNNSIESMSMSSSPIPTNDAHKNLETLDVDEDSSTMQEMSQEVIVSNEIDKLTISSIEDPIIINNENSRVNDTILVEEDETNKNNHCNNKDILDDKKLNNKHPISGVVGNIKKINDPHTSELIKKQMNEIEKEIIRKSQNKNIRKAALPFSAVSNSIVPSTIETKPSLKSLQTSFSPPPNTIQPEQNNVFSGVTFYTGQGMSFHPQDTSNIVPSTSYDHHPGTISFVSPQHNKIPTQGTSNNNISYSPSMPHFNNSPQQQPATIPNSTSTSSISRFNPFLPSPETSTINQQTVLPNNNQQQQNMTIHEKSQEFYNPLSGSTSSLPSAAPPQLSNITPELAAAILSQLQQNPSLLENIATSTSNSAASSAASILLQATTSKMSPESSYRGSTNNGDIQLTKLPPPPAAGSKVQSLRNNLIAPSNNTTGKQLINKKSNGINDDKENSTDNDGGVWVMRGGNDNNDQQSSNGYIQQDSDSGTYASIADDNIIEEEEVETDKLLAKTNNVSSDIHNNHHKNNYQGHHGTTNNNKKSSSNKKEVLIHEPAVLIEGVLFRAKYLGSTQLVCDGRPSKSSRMSQAQEAVARVKAPEGEIQPSTEIDLFISTEKIMVLNTDLQRISDTDVRQDILMDHALRTISYIADIGDLVVLMARRMSNSPSLEDGDTLDTIKKTPKVVCHVFESDEAAFIAQSIGQAFQVAYVEFLRANGIEDPTYLREIDYQEVLNSQELLGEELEMFARKETQKDVIIPKKVGEALGIVVVESGWGSMLPTVVVANLAPGGAASRSNQLNIGDQIIAINGISLVGLPLASAQQNIRNAKTSTVVRLTVVSTPPVVEVRIKRPDTKYQLGFSVQNGVICSLLRGGIAERGGIRVGHRIIEINHQSVVAVAHEKIVNILATATGEIHMKTMPTSMFRLLTGQEIPNYI</sequence>
<evidence type="ECO:0000256" key="4">
    <source>
        <dbReference type="SAM" id="MobiDB-lite"/>
    </source>
</evidence>
<organism evidence="7 8">
    <name type="scientific">Parastrongyloides trichosuri</name>
    <name type="common">Possum-specific nematode worm</name>
    <dbReference type="NCBI Taxonomy" id="131310"/>
    <lineage>
        <taxon>Eukaryota</taxon>
        <taxon>Metazoa</taxon>
        <taxon>Ecdysozoa</taxon>
        <taxon>Nematoda</taxon>
        <taxon>Chromadorea</taxon>
        <taxon>Rhabditida</taxon>
        <taxon>Tylenchina</taxon>
        <taxon>Panagrolaimomorpha</taxon>
        <taxon>Strongyloidoidea</taxon>
        <taxon>Strongyloididae</taxon>
        <taxon>Parastrongyloides</taxon>
    </lineage>
</organism>
<feature type="compositionally biased region" description="Polar residues" evidence="4">
    <location>
        <begin position="373"/>
        <end position="407"/>
    </location>
</feature>
<dbReference type="CDD" id="cd06793">
    <property type="entry name" value="PDZ2_APBA1_3-like"/>
    <property type="match status" value="1"/>
</dbReference>
<dbReference type="InterPro" id="IPR001478">
    <property type="entry name" value="PDZ"/>
</dbReference>
<feature type="domain" description="PDZ" evidence="6">
    <location>
        <begin position="884"/>
        <end position="969"/>
    </location>
</feature>
<accession>A0A0N4ZMW7</accession>
<dbReference type="Pfam" id="PF00595">
    <property type="entry name" value="PDZ"/>
    <property type="match status" value="2"/>
</dbReference>
<evidence type="ECO:0000256" key="2">
    <source>
        <dbReference type="ARBA" id="ARBA00022553"/>
    </source>
</evidence>
<keyword evidence="2" id="KW-0597">Phosphoprotein</keyword>
<evidence type="ECO:0000313" key="7">
    <source>
        <dbReference type="Proteomes" id="UP000038045"/>
    </source>
</evidence>
<dbReference type="SMART" id="SM00462">
    <property type="entry name" value="PTB"/>
    <property type="match status" value="1"/>
</dbReference>
<keyword evidence="1" id="KW-0813">Transport</keyword>
<dbReference type="InterPro" id="IPR051230">
    <property type="entry name" value="APP-Binding"/>
</dbReference>
<dbReference type="WBParaSite" id="PTRK_0000988300.2">
    <property type="protein sequence ID" value="PTRK_0000988300.2"/>
    <property type="gene ID" value="PTRK_0000988300"/>
</dbReference>
<dbReference type="Pfam" id="PF00640">
    <property type="entry name" value="PID"/>
    <property type="match status" value="1"/>
</dbReference>
<dbReference type="CDD" id="cd06720">
    <property type="entry name" value="PDZ1_APBA1_3-like"/>
    <property type="match status" value="1"/>
</dbReference>
<dbReference type="AlphaFoldDB" id="A0A0N4ZMW7"/>
<reference evidence="8" key="1">
    <citation type="submission" date="2017-02" db="UniProtKB">
        <authorList>
            <consortium name="WormBaseParasite"/>
        </authorList>
    </citation>
    <scope>IDENTIFICATION</scope>
</reference>
<dbReference type="InterPro" id="IPR036034">
    <property type="entry name" value="PDZ_sf"/>
</dbReference>
<feature type="compositionally biased region" description="Polar residues" evidence="4">
    <location>
        <begin position="521"/>
        <end position="537"/>
    </location>
</feature>
<dbReference type="PANTHER" id="PTHR12345:SF16">
    <property type="entry name" value="X11L, ISOFORM F-RELATED"/>
    <property type="match status" value="1"/>
</dbReference>
<dbReference type="Gene3D" id="2.30.42.10">
    <property type="match status" value="2"/>
</dbReference>
<dbReference type="SUPFAM" id="SSF50156">
    <property type="entry name" value="PDZ domain-like"/>
    <property type="match status" value="2"/>
</dbReference>
<feature type="compositionally biased region" description="Low complexity" evidence="4">
    <location>
        <begin position="130"/>
        <end position="158"/>
    </location>
</feature>
<feature type="domain" description="PDZ" evidence="6">
    <location>
        <begin position="975"/>
        <end position="1051"/>
    </location>
</feature>
<feature type="region of interest" description="Disordered" evidence="4">
    <location>
        <begin position="32"/>
        <end position="53"/>
    </location>
</feature>
<keyword evidence="7" id="KW-1185">Reference proteome</keyword>
<feature type="domain" description="PID" evidence="5">
    <location>
        <begin position="691"/>
        <end position="871"/>
    </location>
</feature>
<feature type="region of interest" description="Disordered" evidence="4">
    <location>
        <begin position="521"/>
        <end position="620"/>
    </location>
</feature>
<feature type="region of interest" description="Disordered" evidence="4">
    <location>
        <begin position="649"/>
        <end position="677"/>
    </location>
</feature>
<dbReference type="PANTHER" id="PTHR12345">
    <property type="entry name" value="SYNTENIN RELATED"/>
    <property type="match status" value="1"/>
</dbReference>
<dbReference type="InterPro" id="IPR006020">
    <property type="entry name" value="PTB/PI_dom"/>
</dbReference>
<dbReference type="STRING" id="131310.A0A0N4ZMW7"/>
<dbReference type="GO" id="GO:0007268">
    <property type="term" value="P:chemical synaptic transmission"/>
    <property type="evidence" value="ECO:0007669"/>
    <property type="project" value="TreeGrafter"/>
</dbReference>
<proteinExistence type="predicted"/>
<evidence type="ECO:0000256" key="1">
    <source>
        <dbReference type="ARBA" id="ARBA00022448"/>
    </source>
</evidence>
<name>A0A0N4ZMW7_PARTI</name>
<dbReference type="PROSITE" id="PS50106">
    <property type="entry name" value="PDZ"/>
    <property type="match status" value="2"/>
</dbReference>
<feature type="compositionally biased region" description="Polar residues" evidence="4">
    <location>
        <begin position="551"/>
        <end position="579"/>
    </location>
</feature>
<feature type="region of interest" description="Disordered" evidence="4">
    <location>
        <begin position="130"/>
        <end position="162"/>
    </location>
</feature>
<dbReference type="PROSITE" id="PS01179">
    <property type="entry name" value="PID"/>
    <property type="match status" value="1"/>
</dbReference>
<feature type="compositionally biased region" description="Polar residues" evidence="4">
    <location>
        <begin position="33"/>
        <end position="53"/>
    </location>
</feature>